<evidence type="ECO:0000313" key="24">
    <source>
        <dbReference type="EMBL" id="KAG2300086.1"/>
    </source>
</evidence>
<feature type="disulfide bond" evidence="21">
    <location>
        <begin position="180"/>
        <end position="213"/>
    </location>
</feature>
<dbReference type="InterPro" id="IPR019794">
    <property type="entry name" value="Peroxidases_AS"/>
</dbReference>
<evidence type="ECO:0000256" key="10">
    <source>
        <dbReference type="ARBA" id="ARBA00022729"/>
    </source>
</evidence>
<dbReference type="InterPro" id="IPR019793">
    <property type="entry name" value="Peroxidases_heam-ligand_BS"/>
</dbReference>
<dbReference type="PANTHER" id="PTHR31388:SF264">
    <property type="entry name" value="PEROXIDASE 59"/>
    <property type="match status" value="1"/>
</dbReference>
<evidence type="ECO:0000256" key="17">
    <source>
        <dbReference type="PIRSR" id="PIRSR600823-1"/>
    </source>
</evidence>
<evidence type="ECO:0000256" key="14">
    <source>
        <dbReference type="ARBA" id="ARBA00023157"/>
    </source>
</evidence>
<evidence type="ECO:0000256" key="4">
    <source>
        <dbReference type="ARBA" id="ARBA00006873"/>
    </source>
</evidence>
<feature type="binding site" evidence="19">
    <location>
        <position position="58"/>
    </location>
    <ligand>
        <name>Ca(2+)</name>
        <dbReference type="ChEBI" id="CHEBI:29108"/>
        <label>1</label>
    </ligand>
</feature>
<feature type="active site" description="Proton acceptor" evidence="17">
    <location>
        <position position="50"/>
    </location>
</feature>
<feature type="domain" description="Plant heme peroxidase family profile" evidence="23">
    <location>
        <begin position="9"/>
        <end position="308"/>
    </location>
</feature>
<evidence type="ECO:0000313" key="25">
    <source>
        <dbReference type="Proteomes" id="UP000886595"/>
    </source>
</evidence>
<dbReference type="InterPro" id="IPR010255">
    <property type="entry name" value="Haem_peroxidase_sf"/>
</dbReference>
<dbReference type="PRINTS" id="PR00461">
    <property type="entry name" value="PLPEROXIDASE"/>
</dbReference>
<keyword evidence="14 21" id="KW-1015">Disulfide bond</keyword>
<gene>
    <name evidence="24" type="ORF">Bca52824_036558</name>
</gene>
<feature type="disulfide bond" evidence="21">
    <location>
        <begin position="19"/>
        <end position="96"/>
    </location>
</feature>
<feature type="binding site" evidence="19">
    <location>
        <position position="60"/>
    </location>
    <ligand>
        <name>Ca(2+)</name>
        <dbReference type="ChEBI" id="CHEBI:29108"/>
        <label>1</label>
    </ligand>
</feature>
<dbReference type="InterPro" id="IPR033905">
    <property type="entry name" value="Secretory_peroxidase"/>
</dbReference>
<dbReference type="PROSITE" id="PS50873">
    <property type="entry name" value="PEROXIDASE_4"/>
    <property type="match status" value="1"/>
</dbReference>
<keyword evidence="25" id="KW-1185">Reference proteome</keyword>
<dbReference type="Gene3D" id="1.10.420.10">
    <property type="entry name" value="Peroxidase, domain 2"/>
    <property type="match status" value="1"/>
</dbReference>
<evidence type="ECO:0000256" key="6">
    <source>
        <dbReference type="ARBA" id="ARBA00022525"/>
    </source>
</evidence>
<keyword evidence="16 22" id="KW-0376">Hydrogen peroxide</keyword>
<keyword evidence="10" id="KW-0732">Signal</keyword>
<dbReference type="EC" id="1.11.1.7" evidence="5 22"/>
<dbReference type="GO" id="GO:0140825">
    <property type="term" value="F:lactoperoxidase activity"/>
    <property type="evidence" value="ECO:0007669"/>
    <property type="project" value="UniProtKB-EC"/>
</dbReference>
<dbReference type="Pfam" id="PF00141">
    <property type="entry name" value="peroxidase"/>
    <property type="match status" value="1"/>
</dbReference>
<evidence type="ECO:0000256" key="18">
    <source>
        <dbReference type="PIRSR" id="PIRSR600823-2"/>
    </source>
</evidence>
<dbReference type="Gene3D" id="1.10.520.10">
    <property type="match status" value="1"/>
</dbReference>
<comment type="caution">
    <text evidence="24">The sequence shown here is derived from an EMBL/GenBank/DDBJ whole genome shotgun (WGS) entry which is preliminary data.</text>
</comment>
<feature type="binding site" evidence="19">
    <location>
        <position position="51"/>
    </location>
    <ligand>
        <name>Ca(2+)</name>
        <dbReference type="ChEBI" id="CHEBI:29108"/>
        <label>1</label>
    </ligand>
</feature>
<comment type="cofactor">
    <cofactor evidence="19 22">
        <name>heme b</name>
        <dbReference type="ChEBI" id="CHEBI:60344"/>
    </cofactor>
    <text evidence="19 22">Binds 1 heme b (iron(II)-protoporphyrin IX) group per subunit.</text>
</comment>
<feature type="binding site" evidence="19">
    <location>
        <position position="226"/>
    </location>
    <ligand>
        <name>Ca(2+)</name>
        <dbReference type="ChEBI" id="CHEBI:29108"/>
        <label>2</label>
    </ligand>
</feature>
<evidence type="ECO:0000256" key="9">
    <source>
        <dbReference type="ARBA" id="ARBA00022723"/>
    </source>
</evidence>
<evidence type="ECO:0000256" key="11">
    <source>
        <dbReference type="ARBA" id="ARBA00022837"/>
    </source>
</evidence>
<evidence type="ECO:0000256" key="8">
    <source>
        <dbReference type="ARBA" id="ARBA00022617"/>
    </source>
</evidence>
<dbReference type="GO" id="GO:0006979">
    <property type="term" value="P:response to oxidative stress"/>
    <property type="evidence" value="ECO:0007669"/>
    <property type="project" value="UniProtKB-UniRule"/>
</dbReference>
<dbReference type="OrthoDB" id="2113341at2759"/>
<evidence type="ECO:0000256" key="5">
    <source>
        <dbReference type="ARBA" id="ARBA00012313"/>
    </source>
</evidence>
<evidence type="ECO:0000256" key="1">
    <source>
        <dbReference type="ARBA" id="ARBA00000189"/>
    </source>
</evidence>
<dbReference type="GO" id="GO:0042744">
    <property type="term" value="P:hydrogen peroxide catabolic process"/>
    <property type="evidence" value="ECO:0007669"/>
    <property type="project" value="UniProtKB-KW"/>
</dbReference>
<dbReference type="InterPro" id="IPR000823">
    <property type="entry name" value="Peroxidase_pln"/>
</dbReference>
<dbReference type="PROSITE" id="PS00435">
    <property type="entry name" value="PEROXIDASE_1"/>
    <property type="match status" value="1"/>
</dbReference>
<evidence type="ECO:0000256" key="16">
    <source>
        <dbReference type="ARBA" id="ARBA00023324"/>
    </source>
</evidence>
<dbReference type="FunFam" id="1.10.420.10:FF:000001">
    <property type="entry name" value="Peroxidase"/>
    <property type="match status" value="1"/>
</dbReference>
<comment type="catalytic activity">
    <reaction evidence="1 22">
        <text>2 a phenolic donor + H2O2 = 2 a phenolic radical donor + 2 H2O</text>
        <dbReference type="Rhea" id="RHEA:56136"/>
        <dbReference type="ChEBI" id="CHEBI:15377"/>
        <dbReference type="ChEBI" id="CHEBI:16240"/>
        <dbReference type="ChEBI" id="CHEBI:139520"/>
        <dbReference type="ChEBI" id="CHEBI:139521"/>
        <dbReference type="EC" id="1.11.1.7"/>
    </reaction>
</comment>
<sequence>MLCSGARAQLSPGIYDKTCPYLGQIVRKQVSMALKAEIRMAASLIRLHFHDCFVNGCDASVLLDGVDSEKLSISNANSARGFEVVDTIKAAVENACPGVVSCADILTLAARESVYLTGGPMWRVALGRKDGLVANQSSANNLPSPFEPLDAIIAKFQAVGLNITDVVALSGAHTFGRVQCGVITNRLHNFSGNNGQSDPTIEPEFLQTLRRQCPQGGSLTARVNLDDTSPDSFDNDYFKNLQNNRGVIESDQILFSSTGSPTVSLVNSFAENQSEFFRNFARSMIKMGNVRVLTGTEGEIRRDCRRVN</sequence>
<reference evidence="24 25" key="1">
    <citation type="submission" date="2020-02" db="EMBL/GenBank/DDBJ databases">
        <authorList>
            <person name="Ma Q."/>
            <person name="Huang Y."/>
            <person name="Song X."/>
            <person name="Pei D."/>
        </authorList>
    </citation>
    <scope>NUCLEOTIDE SEQUENCE [LARGE SCALE GENOMIC DNA]</scope>
    <source>
        <strain evidence="24">Sxm20200214</strain>
        <tissue evidence="24">Leaf</tissue>
    </source>
</reference>
<feature type="disulfide bond" evidence="21">
    <location>
        <begin position="102"/>
        <end position="304"/>
    </location>
</feature>
<keyword evidence="15" id="KW-0325">Glycoprotein</keyword>
<dbReference type="GO" id="GO:0020037">
    <property type="term" value="F:heme binding"/>
    <property type="evidence" value="ECO:0007669"/>
    <property type="project" value="UniProtKB-UniRule"/>
</dbReference>
<evidence type="ECO:0000256" key="7">
    <source>
        <dbReference type="ARBA" id="ARBA00022559"/>
    </source>
</evidence>
<dbReference type="GO" id="GO:0046872">
    <property type="term" value="F:metal ion binding"/>
    <property type="evidence" value="ECO:0007669"/>
    <property type="project" value="UniProtKB-UniRule"/>
</dbReference>
<feature type="binding site" evidence="18">
    <location>
        <position position="143"/>
    </location>
    <ligand>
        <name>substrate</name>
    </ligand>
</feature>
<evidence type="ECO:0000259" key="23">
    <source>
        <dbReference type="PROSITE" id="PS50873"/>
    </source>
</evidence>
<feature type="binding site" evidence="19">
    <location>
        <position position="234"/>
    </location>
    <ligand>
        <name>Ca(2+)</name>
        <dbReference type="ChEBI" id="CHEBI:29108"/>
        <label>2</label>
    </ligand>
</feature>
<comment type="similarity">
    <text evidence="22">Belongs to the peroxidase family. Classical plant (class III) peroxidase subfamily.</text>
</comment>
<evidence type="ECO:0000256" key="20">
    <source>
        <dbReference type="PIRSR" id="PIRSR600823-4"/>
    </source>
</evidence>
<evidence type="ECO:0000256" key="21">
    <source>
        <dbReference type="PIRSR" id="PIRSR600823-5"/>
    </source>
</evidence>
<keyword evidence="12 22" id="KW-0560">Oxidoreductase</keyword>
<dbReference type="EMBL" id="JAAMPC010000008">
    <property type="protein sequence ID" value="KAG2300086.1"/>
    <property type="molecule type" value="Genomic_DNA"/>
</dbReference>
<feature type="site" description="Transition state stabilizer" evidence="20">
    <location>
        <position position="46"/>
    </location>
</feature>
<keyword evidence="11 19" id="KW-0106">Calcium</keyword>
<dbReference type="Proteomes" id="UP000886595">
    <property type="component" value="Unassembled WGS sequence"/>
</dbReference>
<proteinExistence type="inferred from homology"/>
<evidence type="ECO:0000256" key="22">
    <source>
        <dbReference type="RuleBase" id="RU362060"/>
    </source>
</evidence>
<feature type="binding site" evidence="19">
    <location>
        <position position="174"/>
    </location>
    <ligand>
        <name>Ca(2+)</name>
        <dbReference type="ChEBI" id="CHEBI:29108"/>
        <label>2</label>
    </ligand>
</feature>
<evidence type="ECO:0000256" key="19">
    <source>
        <dbReference type="PIRSR" id="PIRSR600823-3"/>
    </source>
</evidence>
<feature type="binding site" evidence="19">
    <location>
        <position position="69"/>
    </location>
    <ligand>
        <name>Ca(2+)</name>
        <dbReference type="ChEBI" id="CHEBI:29108"/>
        <label>1</label>
    </ligand>
</feature>
<dbReference type="GO" id="GO:0005576">
    <property type="term" value="C:extracellular region"/>
    <property type="evidence" value="ECO:0007669"/>
    <property type="project" value="UniProtKB-SubCell"/>
</dbReference>
<keyword evidence="6 22" id="KW-0964">Secreted</keyword>
<organism evidence="24 25">
    <name type="scientific">Brassica carinata</name>
    <name type="common">Ethiopian mustard</name>
    <name type="synonym">Abyssinian cabbage</name>
    <dbReference type="NCBI Taxonomy" id="52824"/>
    <lineage>
        <taxon>Eukaryota</taxon>
        <taxon>Viridiplantae</taxon>
        <taxon>Streptophyta</taxon>
        <taxon>Embryophyta</taxon>
        <taxon>Tracheophyta</taxon>
        <taxon>Spermatophyta</taxon>
        <taxon>Magnoliopsida</taxon>
        <taxon>eudicotyledons</taxon>
        <taxon>Gunneridae</taxon>
        <taxon>Pentapetalae</taxon>
        <taxon>rosids</taxon>
        <taxon>malvids</taxon>
        <taxon>Brassicales</taxon>
        <taxon>Brassicaceae</taxon>
        <taxon>Brassiceae</taxon>
        <taxon>Brassica</taxon>
    </lineage>
</organism>
<comment type="cofactor">
    <cofactor evidence="19 22">
        <name>Ca(2+)</name>
        <dbReference type="ChEBI" id="CHEBI:29108"/>
    </cofactor>
    <text evidence="19 22">Binds 2 calcium ions per subunit.</text>
</comment>
<dbReference type="PROSITE" id="PS00436">
    <property type="entry name" value="PEROXIDASE_2"/>
    <property type="match status" value="1"/>
</dbReference>
<feature type="binding site" description="axial binding residue" evidence="19">
    <location>
        <position position="173"/>
    </location>
    <ligand>
        <name>heme b</name>
        <dbReference type="ChEBI" id="CHEBI:60344"/>
    </ligand>
    <ligandPart>
        <name>Fe</name>
        <dbReference type="ChEBI" id="CHEBI:18248"/>
    </ligandPart>
</feature>
<name>A0A8X7S5V2_BRACI</name>
<dbReference type="PRINTS" id="PR00458">
    <property type="entry name" value="PEROXIDASE"/>
</dbReference>
<evidence type="ECO:0000256" key="2">
    <source>
        <dbReference type="ARBA" id="ARBA00002322"/>
    </source>
</evidence>
<dbReference type="CDD" id="cd00693">
    <property type="entry name" value="secretory_peroxidase"/>
    <property type="match status" value="1"/>
</dbReference>
<evidence type="ECO:0000256" key="3">
    <source>
        <dbReference type="ARBA" id="ARBA00004613"/>
    </source>
</evidence>
<evidence type="ECO:0000256" key="13">
    <source>
        <dbReference type="ARBA" id="ARBA00023004"/>
    </source>
</evidence>
<keyword evidence="9 19" id="KW-0479">Metal-binding</keyword>
<feature type="binding site" evidence="19">
    <location>
        <position position="56"/>
    </location>
    <ligand>
        <name>Ca(2+)</name>
        <dbReference type="ChEBI" id="CHEBI:29108"/>
        <label>1</label>
    </ligand>
</feature>
<comment type="subcellular location">
    <subcellularLocation>
        <location evidence="3 22">Secreted</location>
    </subcellularLocation>
</comment>
<feature type="disulfide bond" evidence="21">
    <location>
        <begin position="52"/>
        <end position="57"/>
    </location>
</feature>
<keyword evidence="13 19" id="KW-0408">Iron</keyword>
<dbReference type="InterPro" id="IPR002016">
    <property type="entry name" value="Haem_peroxidase"/>
</dbReference>
<evidence type="ECO:0000256" key="15">
    <source>
        <dbReference type="ARBA" id="ARBA00023180"/>
    </source>
</evidence>
<keyword evidence="8 22" id="KW-0349">Heme</keyword>
<dbReference type="PANTHER" id="PTHR31388">
    <property type="entry name" value="PEROXIDASE 72-RELATED"/>
    <property type="match status" value="1"/>
</dbReference>
<accession>A0A8X7S5V2</accession>
<dbReference type="AlphaFoldDB" id="A0A8X7S5V2"/>
<dbReference type="SUPFAM" id="SSF48113">
    <property type="entry name" value="Heme-dependent peroxidases"/>
    <property type="match status" value="1"/>
</dbReference>
<keyword evidence="7 22" id="KW-0575">Peroxidase</keyword>
<comment type="function">
    <text evidence="2">Removal of H(2)O(2), oxidation of toxic reductants, biosynthesis and degradation of lignin, suberization, auxin catabolism, response to environmental stresses such as wounding, pathogen attack and oxidative stress. These functions might be dependent on each isozyme/isoform in each plant tissue.</text>
</comment>
<comment type="similarity">
    <text evidence="4">Belongs to the peroxidase family. Ascorbate peroxidase subfamily.</text>
</comment>
<dbReference type="FunFam" id="1.10.520.10:FF:000006">
    <property type="entry name" value="Peroxidase"/>
    <property type="match status" value="1"/>
</dbReference>
<feature type="binding site" evidence="19">
    <location>
        <position position="54"/>
    </location>
    <ligand>
        <name>Ca(2+)</name>
        <dbReference type="ChEBI" id="CHEBI:29108"/>
        <label>1</label>
    </ligand>
</feature>
<protein>
    <recommendedName>
        <fullName evidence="5 22">Peroxidase</fullName>
        <ecNumber evidence="5 22">1.11.1.7</ecNumber>
    </recommendedName>
</protein>
<evidence type="ECO:0000256" key="12">
    <source>
        <dbReference type="ARBA" id="ARBA00023002"/>
    </source>
</evidence>